<evidence type="ECO:0000313" key="1">
    <source>
        <dbReference type="EMBL" id="KAK9827153.1"/>
    </source>
</evidence>
<dbReference type="Proteomes" id="UP001438707">
    <property type="component" value="Unassembled WGS sequence"/>
</dbReference>
<dbReference type="AlphaFoldDB" id="A0AAW1R119"/>
<dbReference type="EMBL" id="JALJOS010000019">
    <property type="protein sequence ID" value="KAK9827153.1"/>
    <property type="molecule type" value="Genomic_DNA"/>
</dbReference>
<gene>
    <name evidence="1" type="ORF">WJX74_008481</name>
</gene>
<proteinExistence type="predicted"/>
<organism evidence="1 2">
    <name type="scientific">Apatococcus lobatus</name>
    <dbReference type="NCBI Taxonomy" id="904363"/>
    <lineage>
        <taxon>Eukaryota</taxon>
        <taxon>Viridiplantae</taxon>
        <taxon>Chlorophyta</taxon>
        <taxon>core chlorophytes</taxon>
        <taxon>Trebouxiophyceae</taxon>
        <taxon>Chlorellales</taxon>
        <taxon>Chlorellaceae</taxon>
        <taxon>Apatococcus</taxon>
    </lineage>
</organism>
<name>A0AAW1R119_9CHLO</name>
<comment type="caution">
    <text evidence="1">The sequence shown here is derived from an EMBL/GenBank/DDBJ whole genome shotgun (WGS) entry which is preliminary data.</text>
</comment>
<reference evidence="1 2" key="1">
    <citation type="journal article" date="2024" name="Nat. Commun.">
        <title>Phylogenomics reveals the evolutionary origins of lichenization in chlorophyte algae.</title>
        <authorList>
            <person name="Puginier C."/>
            <person name="Libourel C."/>
            <person name="Otte J."/>
            <person name="Skaloud P."/>
            <person name="Haon M."/>
            <person name="Grisel S."/>
            <person name="Petersen M."/>
            <person name="Berrin J.G."/>
            <person name="Delaux P.M."/>
            <person name="Dal Grande F."/>
            <person name="Keller J."/>
        </authorList>
    </citation>
    <scope>NUCLEOTIDE SEQUENCE [LARGE SCALE GENOMIC DNA]</scope>
    <source>
        <strain evidence="1 2">SAG 2145</strain>
    </source>
</reference>
<keyword evidence="2" id="KW-1185">Reference proteome</keyword>
<evidence type="ECO:0000313" key="2">
    <source>
        <dbReference type="Proteomes" id="UP001438707"/>
    </source>
</evidence>
<protein>
    <submittedName>
        <fullName evidence="1">Uncharacterized protein</fullName>
    </submittedName>
</protein>
<sequence>MISHLCYASVLISKPTKRPHRIRSRLSSSEPSCKKSLAWEKATGSYAPGPARRLPDGGALSWHVYRIDAGTLALR</sequence>
<accession>A0AAW1R119</accession>